<evidence type="ECO:0000313" key="2">
    <source>
        <dbReference type="Proteomes" id="UP000197528"/>
    </source>
</evidence>
<accession>A0A254PSU0</accession>
<dbReference type="Proteomes" id="UP000197528">
    <property type="component" value="Unassembled WGS sequence"/>
</dbReference>
<keyword evidence="2" id="KW-1185">Reference proteome</keyword>
<dbReference type="EMBL" id="NGUP01000003">
    <property type="protein sequence ID" value="OWS69579.1"/>
    <property type="molecule type" value="Genomic_DNA"/>
</dbReference>
<gene>
    <name evidence="1" type="ORF">CBI31_04330</name>
</gene>
<evidence type="ECO:0000313" key="1">
    <source>
        <dbReference type="EMBL" id="OWS69579.1"/>
    </source>
</evidence>
<name>A0A254PSU0_9BURK</name>
<sequence>MEAASLKLRGYSGLMPALLIILPQRADSFFRKTPKVSGLMGGNFEFHSLSSANYKKAPQKRGLGC</sequence>
<reference evidence="1 2" key="1">
    <citation type="submission" date="2017-05" db="EMBL/GenBank/DDBJ databases">
        <title>Genome of Polynucleobacter sp. MWH-Feld-100.</title>
        <authorList>
            <person name="Hahn M.W."/>
        </authorList>
    </citation>
    <scope>NUCLEOTIDE SEQUENCE [LARGE SCALE GENOMIC DNA]</scope>
    <source>
        <strain evidence="1 2">MWH-Feld-100</strain>
    </source>
</reference>
<dbReference type="AlphaFoldDB" id="A0A254PSU0"/>
<protein>
    <submittedName>
        <fullName evidence="1">Uncharacterized protein</fullName>
    </submittedName>
</protein>
<organism evidence="1 2">
    <name type="scientific">Polynucleobacter campilacus</name>
    <dbReference type="NCBI Taxonomy" id="1743163"/>
    <lineage>
        <taxon>Bacteria</taxon>
        <taxon>Pseudomonadati</taxon>
        <taxon>Pseudomonadota</taxon>
        <taxon>Betaproteobacteria</taxon>
        <taxon>Burkholderiales</taxon>
        <taxon>Burkholderiaceae</taxon>
        <taxon>Polynucleobacter</taxon>
    </lineage>
</organism>
<comment type="caution">
    <text evidence="1">The sequence shown here is derived from an EMBL/GenBank/DDBJ whole genome shotgun (WGS) entry which is preliminary data.</text>
</comment>
<proteinExistence type="predicted"/>